<sequence>MGFTKDGGYGPYMVVNETIFFPVDHELPLSEATMLLDIMGTGGHAIKRGLLVHPDIQSILVAGAGPIGLGVLAMAKILLGESIPVYVMDMIPYRLELVKKLGGIAIDLTENSLDEFLQANGAQGIDLAKPGFCRV</sequence>
<dbReference type="Proteomes" id="UP001165962">
    <property type="component" value="Unassembled WGS sequence"/>
</dbReference>
<gene>
    <name evidence="2" type="ORF">G9U52_23005</name>
</gene>
<organism evidence="2 3">
    <name type="scientific">Paenibacillus agricola</name>
    <dbReference type="NCBI Taxonomy" id="2716264"/>
    <lineage>
        <taxon>Bacteria</taxon>
        <taxon>Bacillati</taxon>
        <taxon>Bacillota</taxon>
        <taxon>Bacilli</taxon>
        <taxon>Bacillales</taxon>
        <taxon>Paenibacillaceae</taxon>
        <taxon>Paenibacillus</taxon>
    </lineage>
</organism>
<evidence type="ECO:0000256" key="1">
    <source>
        <dbReference type="ARBA" id="ARBA00023002"/>
    </source>
</evidence>
<name>A0ABX0JCU7_9BACL</name>
<dbReference type="InterPro" id="IPR050129">
    <property type="entry name" value="Zn_alcohol_dh"/>
</dbReference>
<evidence type="ECO:0000313" key="2">
    <source>
        <dbReference type="EMBL" id="NHN32697.1"/>
    </source>
</evidence>
<dbReference type="PANTHER" id="PTHR43401:SF2">
    <property type="entry name" value="L-THREONINE 3-DEHYDROGENASE"/>
    <property type="match status" value="1"/>
</dbReference>
<reference evidence="2" key="1">
    <citation type="submission" date="2020-03" db="EMBL/GenBank/DDBJ databases">
        <title>Draft sequencing of Paenibacilllus sp. S3N08.</title>
        <authorList>
            <person name="Kim D.-U."/>
        </authorList>
    </citation>
    <scope>NUCLEOTIDE SEQUENCE</scope>
    <source>
        <strain evidence="2">S3N08</strain>
    </source>
</reference>
<keyword evidence="1" id="KW-0560">Oxidoreductase</keyword>
<protein>
    <recommendedName>
        <fullName evidence="4">Zinc-binding dehydrogenase</fullName>
    </recommendedName>
</protein>
<proteinExistence type="predicted"/>
<evidence type="ECO:0008006" key="4">
    <source>
        <dbReference type="Google" id="ProtNLM"/>
    </source>
</evidence>
<dbReference type="Gene3D" id="3.90.180.10">
    <property type="entry name" value="Medium-chain alcohol dehydrogenases, catalytic domain"/>
    <property type="match status" value="1"/>
</dbReference>
<dbReference type="PANTHER" id="PTHR43401">
    <property type="entry name" value="L-THREONINE 3-DEHYDROGENASE"/>
    <property type="match status" value="1"/>
</dbReference>
<dbReference type="Gene3D" id="3.40.50.720">
    <property type="entry name" value="NAD(P)-binding Rossmann-like Domain"/>
    <property type="match status" value="1"/>
</dbReference>
<evidence type="ECO:0000313" key="3">
    <source>
        <dbReference type="Proteomes" id="UP001165962"/>
    </source>
</evidence>
<accession>A0ABX0JCU7</accession>
<dbReference type="EMBL" id="JAAOIW010000009">
    <property type="protein sequence ID" value="NHN32697.1"/>
    <property type="molecule type" value="Genomic_DNA"/>
</dbReference>
<keyword evidence="3" id="KW-1185">Reference proteome</keyword>
<dbReference type="SUPFAM" id="SSF51735">
    <property type="entry name" value="NAD(P)-binding Rossmann-fold domains"/>
    <property type="match status" value="1"/>
</dbReference>
<dbReference type="InterPro" id="IPR036291">
    <property type="entry name" value="NAD(P)-bd_dom_sf"/>
</dbReference>
<comment type="caution">
    <text evidence="2">The sequence shown here is derived from an EMBL/GenBank/DDBJ whole genome shotgun (WGS) entry which is preliminary data.</text>
</comment>